<evidence type="ECO:0000256" key="1">
    <source>
        <dbReference type="ARBA" id="ARBA00001968"/>
    </source>
</evidence>
<gene>
    <name evidence="4" type="ORF">PHMEG_00032459</name>
</gene>
<dbReference type="AlphaFoldDB" id="A0A225UW85"/>
<protein>
    <recommendedName>
        <fullName evidence="3">DDE Tnp4 domain-containing protein</fullName>
    </recommendedName>
</protein>
<sequence>MPRLSARGKELRDLRQITENRRVAAWNRDMCSDQDSSEDDLDIYWELEHERVLADCYADRPRSYRRRKDRWLKLLRDHEYMNATEFHDHFRLDRSVFFRLVDLVRDDPIFVSTGNKPFRGGAELQFFLSTYGNDNSGVKIGMFLGIASGSVHNYLFRASAAVTALEETTITWPDENERRMISDRMQTKYNFVNCIGITDGTLFPLASKPLHHGEDYYSRKASYAVNGLVTCDDVARIRNIVVGWPGSTHDNLCLDE</sequence>
<keyword evidence="5" id="KW-1185">Reference proteome</keyword>
<dbReference type="EMBL" id="NBNE01010852">
    <property type="protein sequence ID" value="OWY97097.1"/>
    <property type="molecule type" value="Genomic_DNA"/>
</dbReference>
<evidence type="ECO:0000313" key="5">
    <source>
        <dbReference type="Proteomes" id="UP000198211"/>
    </source>
</evidence>
<evidence type="ECO:0000313" key="4">
    <source>
        <dbReference type="EMBL" id="OWY97097.1"/>
    </source>
</evidence>
<feature type="domain" description="DDE Tnp4" evidence="3">
    <location>
        <begin position="199"/>
        <end position="255"/>
    </location>
</feature>
<organism evidence="4 5">
    <name type="scientific">Phytophthora megakarya</name>
    <dbReference type="NCBI Taxonomy" id="4795"/>
    <lineage>
        <taxon>Eukaryota</taxon>
        <taxon>Sar</taxon>
        <taxon>Stramenopiles</taxon>
        <taxon>Oomycota</taxon>
        <taxon>Peronosporomycetes</taxon>
        <taxon>Peronosporales</taxon>
        <taxon>Peronosporaceae</taxon>
        <taxon>Phytophthora</taxon>
    </lineage>
</organism>
<reference evidence="5" key="1">
    <citation type="submission" date="2017-03" db="EMBL/GenBank/DDBJ databases">
        <title>Phytopthora megakarya and P. palmivora, two closely related causual agents of cacao black pod achieved similar genome size and gene model numbers by different mechanisms.</title>
        <authorList>
            <person name="Ali S."/>
            <person name="Shao J."/>
            <person name="Larry D.J."/>
            <person name="Kronmiller B."/>
            <person name="Shen D."/>
            <person name="Strem M.D."/>
            <person name="Melnick R.L."/>
            <person name="Guiltinan M.J."/>
            <person name="Tyler B.M."/>
            <person name="Meinhardt L.W."/>
            <person name="Bailey B.A."/>
        </authorList>
    </citation>
    <scope>NUCLEOTIDE SEQUENCE [LARGE SCALE GENOMIC DNA]</scope>
    <source>
        <strain evidence="5">zdho120</strain>
    </source>
</reference>
<name>A0A225UW85_9STRA</name>
<dbReference type="GO" id="GO:0046872">
    <property type="term" value="F:metal ion binding"/>
    <property type="evidence" value="ECO:0007669"/>
    <property type="project" value="UniProtKB-KW"/>
</dbReference>
<keyword evidence="2" id="KW-0479">Metal-binding</keyword>
<accession>A0A225UW85</accession>
<dbReference type="Pfam" id="PF13359">
    <property type="entry name" value="DDE_Tnp_4"/>
    <property type="match status" value="1"/>
</dbReference>
<comment type="caution">
    <text evidence="4">The sequence shown here is derived from an EMBL/GenBank/DDBJ whole genome shotgun (WGS) entry which is preliminary data.</text>
</comment>
<dbReference type="Proteomes" id="UP000198211">
    <property type="component" value="Unassembled WGS sequence"/>
</dbReference>
<evidence type="ECO:0000256" key="2">
    <source>
        <dbReference type="ARBA" id="ARBA00022723"/>
    </source>
</evidence>
<comment type="cofactor">
    <cofactor evidence="1">
        <name>a divalent metal cation</name>
        <dbReference type="ChEBI" id="CHEBI:60240"/>
    </cofactor>
</comment>
<dbReference type="STRING" id="4795.A0A225UW85"/>
<dbReference type="InterPro" id="IPR027806">
    <property type="entry name" value="HARBI1_dom"/>
</dbReference>
<dbReference type="OrthoDB" id="122223at2759"/>
<proteinExistence type="predicted"/>
<evidence type="ECO:0000259" key="3">
    <source>
        <dbReference type="Pfam" id="PF13359"/>
    </source>
</evidence>